<dbReference type="KEGG" id="thel:IG193_08600"/>
<evidence type="ECO:0000313" key="2">
    <source>
        <dbReference type="Proteomes" id="UP000594121"/>
    </source>
</evidence>
<evidence type="ECO:0000313" key="1">
    <source>
        <dbReference type="EMBL" id="QOJ78792.1"/>
    </source>
</evidence>
<dbReference type="Proteomes" id="UP000594121">
    <property type="component" value="Chromosome"/>
</dbReference>
<dbReference type="InParanoid" id="A0A7L9FHG9"/>
<keyword evidence="2" id="KW-1185">Reference proteome</keyword>
<accession>A0A7L9FHG9</accession>
<proteinExistence type="predicted"/>
<name>A0A7L9FHG9_9CREN</name>
<dbReference type="RefSeq" id="WP_192818764.1">
    <property type="nucleotide sequence ID" value="NZ_CP062310.1"/>
</dbReference>
<protein>
    <submittedName>
        <fullName evidence="1">Uncharacterized protein</fullName>
    </submittedName>
</protein>
<dbReference type="AlphaFoldDB" id="A0A7L9FHG9"/>
<dbReference type="GeneID" id="59149950"/>
<sequence>MARRKRGWRFELRKEGGEYVLEKYVYDQETGAWRLEGVYRGADADRVALTCPKCGAAATSFAMFLGKHIYLVHGGGGVKHKWHLHKADPLWLEYVSRLRALTVEVDDKLRAAIMDAIPAVKDEEARKILEAIAKARAIKIRVRNP</sequence>
<gene>
    <name evidence="1" type="ORF">IG193_08600</name>
</gene>
<dbReference type="EMBL" id="CP062310">
    <property type="protein sequence ID" value="QOJ78792.1"/>
    <property type="molecule type" value="Genomic_DNA"/>
</dbReference>
<organism evidence="1 2">
    <name type="scientific">Infirmifilum lucidum</name>
    <dbReference type="NCBI Taxonomy" id="2776706"/>
    <lineage>
        <taxon>Archaea</taxon>
        <taxon>Thermoproteota</taxon>
        <taxon>Thermoprotei</taxon>
        <taxon>Thermofilales</taxon>
        <taxon>Thermofilaceae</taxon>
        <taxon>Infirmifilum</taxon>
    </lineage>
</organism>
<reference evidence="1 2" key="1">
    <citation type="submission" date="2020-10" db="EMBL/GenBank/DDBJ databases">
        <title>Thermofilum lucidum 3507LT sp. nov. a novel member of Thermofilaceae family isolated from Chile hot spring, and proposal of description order Thermofilales.</title>
        <authorList>
            <person name="Zayulina K.S."/>
            <person name="Elcheninov A.G."/>
            <person name="Toshchakov S.V."/>
            <person name="Kublanov I.V."/>
        </authorList>
    </citation>
    <scope>NUCLEOTIDE SEQUENCE [LARGE SCALE GENOMIC DNA]</scope>
    <source>
        <strain evidence="1 2">3507LT</strain>
    </source>
</reference>